<sequence>DSDLNSEDDSDLNLENETNSDVFDVKDKVTEPNGRFSKRKADDVSNNGIGDGINDDIEIVPQDKDNDKEMWDANEVDDDEKRMKRAKEIGLTTAEAITLAQQLVNRQKTKYDLIDEGFHRTTYNDREGLPGWFLDDEKQHNKLNMPVTKEAVQAIRERMKALNARPIKKVAEAKARKKIRAVRKLNKLQKKTDAIMDSADMTEKEKVNTISKMVSKTQNKTKKEVKLVVAKGPIKGKKGRPKGVKGRYKMVDSRLKKDARAMKRVNQKVGSRKRQKRR</sequence>
<evidence type="ECO:0000313" key="1">
    <source>
        <dbReference type="EMBL" id="CAG8545732.1"/>
    </source>
</evidence>
<feature type="non-terminal residue" evidence="1">
    <location>
        <position position="1"/>
    </location>
</feature>
<dbReference type="Proteomes" id="UP000789366">
    <property type="component" value="Unassembled WGS sequence"/>
</dbReference>
<reference evidence="1" key="1">
    <citation type="submission" date="2021-06" db="EMBL/GenBank/DDBJ databases">
        <authorList>
            <person name="Kallberg Y."/>
            <person name="Tangrot J."/>
            <person name="Rosling A."/>
        </authorList>
    </citation>
    <scope>NUCLEOTIDE SEQUENCE</scope>
    <source>
        <strain evidence="1">28 12/20/2015</strain>
    </source>
</reference>
<dbReference type="EMBL" id="CAJVPW010004826">
    <property type="protein sequence ID" value="CAG8545732.1"/>
    <property type="molecule type" value="Genomic_DNA"/>
</dbReference>
<evidence type="ECO:0000313" key="2">
    <source>
        <dbReference type="Proteomes" id="UP000789366"/>
    </source>
</evidence>
<proteinExistence type="predicted"/>
<keyword evidence="2" id="KW-1185">Reference proteome</keyword>
<gene>
    <name evidence="1" type="ORF">SPELUC_LOCUS4994</name>
</gene>
<organism evidence="1 2">
    <name type="scientific">Cetraspora pellucida</name>
    <dbReference type="NCBI Taxonomy" id="1433469"/>
    <lineage>
        <taxon>Eukaryota</taxon>
        <taxon>Fungi</taxon>
        <taxon>Fungi incertae sedis</taxon>
        <taxon>Mucoromycota</taxon>
        <taxon>Glomeromycotina</taxon>
        <taxon>Glomeromycetes</taxon>
        <taxon>Diversisporales</taxon>
        <taxon>Gigasporaceae</taxon>
        <taxon>Cetraspora</taxon>
    </lineage>
</organism>
<accession>A0ACA9LRA8</accession>
<comment type="caution">
    <text evidence="1">The sequence shown here is derived from an EMBL/GenBank/DDBJ whole genome shotgun (WGS) entry which is preliminary data.</text>
</comment>
<protein>
    <submittedName>
        <fullName evidence="1">9857_t:CDS:1</fullName>
    </submittedName>
</protein>
<name>A0ACA9LRA8_9GLOM</name>